<organism evidence="2 3">
    <name type="scientific">Dermatophagoides farinae</name>
    <name type="common">American house dust mite</name>
    <dbReference type="NCBI Taxonomy" id="6954"/>
    <lineage>
        <taxon>Eukaryota</taxon>
        <taxon>Metazoa</taxon>
        <taxon>Ecdysozoa</taxon>
        <taxon>Arthropoda</taxon>
        <taxon>Chelicerata</taxon>
        <taxon>Arachnida</taxon>
        <taxon>Acari</taxon>
        <taxon>Acariformes</taxon>
        <taxon>Sarcoptiformes</taxon>
        <taxon>Astigmata</taxon>
        <taxon>Psoroptidia</taxon>
        <taxon>Analgoidea</taxon>
        <taxon>Pyroglyphidae</taxon>
        <taxon>Dermatophagoidinae</taxon>
        <taxon>Dermatophagoides</taxon>
    </lineage>
</organism>
<keyword evidence="3" id="KW-1185">Reference proteome</keyword>
<evidence type="ECO:0000256" key="1">
    <source>
        <dbReference type="SAM" id="MobiDB-lite"/>
    </source>
</evidence>
<dbReference type="AlphaFoldDB" id="A0A922I0D2"/>
<dbReference type="Proteomes" id="UP000790347">
    <property type="component" value="Unassembled WGS sequence"/>
</dbReference>
<name>A0A922I0D2_DERFA</name>
<reference evidence="2" key="1">
    <citation type="submission" date="2013-05" db="EMBL/GenBank/DDBJ databases">
        <authorList>
            <person name="Yim A.K.Y."/>
            <person name="Chan T.F."/>
            <person name="Ji K.M."/>
            <person name="Liu X.Y."/>
            <person name="Zhou J.W."/>
            <person name="Li R.Q."/>
            <person name="Yang K.Y."/>
            <person name="Li J."/>
            <person name="Li M."/>
            <person name="Law P.T.W."/>
            <person name="Wu Y.L."/>
            <person name="Cai Z.L."/>
            <person name="Qin H."/>
            <person name="Bao Y."/>
            <person name="Leung R.K.K."/>
            <person name="Ng P.K.S."/>
            <person name="Zou J."/>
            <person name="Zhong X.J."/>
            <person name="Ran P.X."/>
            <person name="Zhong N.S."/>
            <person name="Liu Z.G."/>
            <person name="Tsui S.K.W."/>
        </authorList>
    </citation>
    <scope>NUCLEOTIDE SEQUENCE</scope>
    <source>
        <strain evidence="2">Derf</strain>
        <tissue evidence="2">Whole organism</tissue>
    </source>
</reference>
<gene>
    <name evidence="2" type="ORF">DERF_008652</name>
</gene>
<proteinExistence type="predicted"/>
<feature type="region of interest" description="Disordered" evidence="1">
    <location>
        <begin position="1"/>
        <end position="27"/>
    </location>
</feature>
<comment type="caution">
    <text evidence="2">The sequence shown here is derived from an EMBL/GenBank/DDBJ whole genome shotgun (WGS) entry which is preliminary data.</text>
</comment>
<protein>
    <submittedName>
        <fullName evidence="2">Uncharacterized protein</fullName>
    </submittedName>
</protein>
<evidence type="ECO:0000313" key="2">
    <source>
        <dbReference type="EMBL" id="KAH9518049.1"/>
    </source>
</evidence>
<accession>A0A922I0D2</accession>
<reference evidence="2" key="2">
    <citation type="journal article" date="2022" name="Res Sq">
        <title>Comparative Genomics Reveals Insights into the Divergent Evolution of Astigmatic Mites and Household Pest Adaptations.</title>
        <authorList>
            <person name="Xiong Q."/>
            <person name="Wan A.T.-Y."/>
            <person name="Liu X.-Y."/>
            <person name="Fung C.S.-H."/>
            <person name="Xiao X."/>
            <person name="Malainual N."/>
            <person name="Hou J."/>
            <person name="Wang L."/>
            <person name="Wang M."/>
            <person name="Yang K."/>
            <person name="Cui Y."/>
            <person name="Leung E."/>
            <person name="Nong W."/>
            <person name="Shin S.-K."/>
            <person name="Au S."/>
            <person name="Jeong K.Y."/>
            <person name="Chew F.T."/>
            <person name="Hui J."/>
            <person name="Leung T.F."/>
            <person name="Tungtrongchitr A."/>
            <person name="Zhong N."/>
            <person name="Liu Z."/>
            <person name="Tsui S."/>
        </authorList>
    </citation>
    <scope>NUCLEOTIDE SEQUENCE</scope>
    <source>
        <strain evidence="2">Derf</strain>
        <tissue evidence="2">Whole organism</tissue>
    </source>
</reference>
<sequence>MSNKSVESQYGSCTIDNNNENPTGSKWNTQLKYIY</sequence>
<evidence type="ECO:0000313" key="3">
    <source>
        <dbReference type="Proteomes" id="UP000790347"/>
    </source>
</evidence>
<dbReference type="EMBL" id="ASGP02000003">
    <property type="protein sequence ID" value="KAH9518049.1"/>
    <property type="molecule type" value="Genomic_DNA"/>
</dbReference>